<dbReference type="Gene3D" id="3.40.50.300">
    <property type="entry name" value="P-loop containing nucleotide triphosphate hydrolases"/>
    <property type="match status" value="1"/>
</dbReference>
<feature type="repeat" description="TPR" evidence="3">
    <location>
        <begin position="116"/>
        <end position="149"/>
    </location>
</feature>
<comment type="caution">
    <text evidence="5">The sequence shown here is derived from an EMBL/GenBank/DDBJ whole genome shotgun (WGS) entry which is preliminary data.</text>
</comment>
<keyword evidence="6" id="KW-1185">Reference proteome</keyword>
<dbReference type="PROSITE" id="PS50005">
    <property type="entry name" value="TPR"/>
    <property type="match status" value="3"/>
</dbReference>
<dbReference type="SUPFAM" id="SSF52540">
    <property type="entry name" value="P-loop containing nucleoside triphosphate hydrolases"/>
    <property type="match status" value="1"/>
</dbReference>
<dbReference type="CDD" id="cd19481">
    <property type="entry name" value="RecA-like_protease"/>
    <property type="match status" value="1"/>
</dbReference>
<gene>
    <name evidence="5" type="ORF">PZE19_28670</name>
</gene>
<dbReference type="InterPro" id="IPR003593">
    <property type="entry name" value="AAA+_ATPase"/>
</dbReference>
<feature type="repeat" description="TPR" evidence="3">
    <location>
        <begin position="82"/>
        <end position="115"/>
    </location>
</feature>
<evidence type="ECO:0000313" key="6">
    <source>
        <dbReference type="Proteomes" id="UP001216907"/>
    </source>
</evidence>
<proteinExistence type="predicted"/>
<dbReference type="InterPro" id="IPR027417">
    <property type="entry name" value="P-loop_NTPase"/>
</dbReference>
<accession>A0ABT6FJJ3</accession>
<dbReference type="Pfam" id="PF13432">
    <property type="entry name" value="TPR_16"/>
    <property type="match status" value="2"/>
</dbReference>
<dbReference type="InterPro" id="IPR050498">
    <property type="entry name" value="Ycf3"/>
</dbReference>
<dbReference type="Gene3D" id="1.25.40.10">
    <property type="entry name" value="Tetratricopeptide repeat domain"/>
    <property type="match status" value="3"/>
</dbReference>
<dbReference type="SUPFAM" id="SSF48452">
    <property type="entry name" value="TPR-like"/>
    <property type="match status" value="2"/>
</dbReference>
<sequence length="678" mass="73789">MSAADASGDDPRDARALVVRGRARQVQGDLAGALADFDEAIRRESDDADALGGRAAARHAMGDLAGAVADFDRAIAAAPRAAWLYNGRGAALHVDDDLRAAVADYDRAIALDPAFAEAYRNRGHARYAEGDLEAAIADYTEVVRLGPADASSHLHRGEVRLAAEDYEGAAADFGEVIRLDPNHARAYQGRAAAREALGRDDLAEADHDAAERLGDEEPTGGSTMSVTERKPQIHALLQSHFDPTAVEDLTITERPFPLRVRADLQRAVDQVLRDGAVVSFFCGVRKPHAFEGISFSELLIRDRNNPVQSVPPLYEEVDVGEEHPVRCLKNGLWLLEAEGARFAVFLEQSTQFHRVQTLRIQVATPNDPQGFRASQGFLKRLEDAVQRAESYRGKILSLEAGERYSGRTSGILVHKLASVDRDQVILPPSTLDLLERNVTRFVGLRSRLSALGLATKKGLLFYGPPGTGKTHTIHYLAGSLAGHTTLMITAEQVGLLDEYMALARLLQPSIVVIEDVDLIARDRTTMNSPCEEVMLNKLLNEMDGLKPDSEILFILTTNRPEALEAALASRPGRVDQAIEFPLPDDDGRAKLVRLYARGMETPDEVVDAIVKRTEGVSASFIKELMRRTAQFHLERGGSSRIGLEDVESALDELLFSGGTLNRKLLGGRVDAAGPSCSP</sequence>
<reference evidence="5 6" key="1">
    <citation type="submission" date="2023-03" db="EMBL/GenBank/DDBJ databases">
        <title>Paludisphaera mucosa sp. nov. a novel planctomycete from northern fen.</title>
        <authorList>
            <person name="Ivanova A."/>
        </authorList>
    </citation>
    <scope>NUCLEOTIDE SEQUENCE [LARGE SCALE GENOMIC DNA]</scope>
    <source>
        <strain evidence="5 6">Pla2</strain>
    </source>
</reference>
<evidence type="ECO:0000313" key="5">
    <source>
        <dbReference type="EMBL" id="MDG3007755.1"/>
    </source>
</evidence>
<dbReference type="InterPro" id="IPR011990">
    <property type="entry name" value="TPR-like_helical_dom_sf"/>
</dbReference>
<name>A0ABT6FJJ3_9BACT</name>
<keyword evidence="2 3" id="KW-0802">TPR repeat</keyword>
<organism evidence="5 6">
    <name type="scientific">Paludisphaera mucosa</name>
    <dbReference type="NCBI Taxonomy" id="3030827"/>
    <lineage>
        <taxon>Bacteria</taxon>
        <taxon>Pseudomonadati</taxon>
        <taxon>Planctomycetota</taxon>
        <taxon>Planctomycetia</taxon>
        <taxon>Isosphaerales</taxon>
        <taxon>Isosphaeraceae</taxon>
        <taxon>Paludisphaera</taxon>
    </lineage>
</organism>
<evidence type="ECO:0000256" key="2">
    <source>
        <dbReference type="ARBA" id="ARBA00022803"/>
    </source>
</evidence>
<dbReference type="SMART" id="SM00382">
    <property type="entry name" value="AAA"/>
    <property type="match status" value="1"/>
</dbReference>
<dbReference type="InterPro" id="IPR003959">
    <property type="entry name" value="ATPase_AAA_core"/>
</dbReference>
<evidence type="ECO:0000256" key="1">
    <source>
        <dbReference type="ARBA" id="ARBA00022737"/>
    </source>
</evidence>
<dbReference type="Pfam" id="PF13414">
    <property type="entry name" value="TPR_11"/>
    <property type="match status" value="1"/>
</dbReference>
<feature type="repeat" description="TPR" evidence="3">
    <location>
        <begin position="150"/>
        <end position="183"/>
    </location>
</feature>
<dbReference type="InterPro" id="IPR019734">
    <property type="entry name" value="TPR_rpt"/>
</dbReference>
<dbReference type="Pfam" id="PF00004">
    <property type="entry name" value="AAA"/>
    <property type="match status" value="1"/>
</dbReference>
<dbReference type="PANTHER" id="PTHR44858">
    <property type="entry name" value="TETRATRICOPEPTIDE REPEAT PROTEIN 6"/>
    <property type="match status" value="1"/>
</dbReference>
<dbReference type="SMART" id="SM00028">
    <property type="entry name" value="TPR"/>
    <property type="match status" value="6"/>
</dbReference>
<protein>
    <submittedName>
        <fullName evidence="5">Tetratricopeptide repeat protein</fullName>
    </submittedName>
</protein>
<evidence type="ECO:0000256" key="3">
    <source>
        <dbReference type="PROSITE-ProRule" id="PRU00339"/>
    </source>
</evidence>
<dbReference type="RefSeq" id="WP_277864027.1">
    <property type="nucleotide sequence ID" value="NZ_JARRAG010000002.1"/>
</dbReference>
<evidence type="ECO:0000259" key="4">
    <source>
        <dbReference type="SMART" id="SM00382"/>
    </source>
</evidence>
<dbReference type="Gene3D" id="1.10.8.60">
    <property type="match status" value="1"/>
</dbReference>
<feature type="domain" description="AAA+ ATPase" evidence="4">
    <location>
        <begin position="455"/>
        <end position="584"/>
    </location>
</feature>
<keyword evidence="1" id="KW-0677">Repeat</keyword>
<dbReference type="PANTHER" id="PTHR44858:SF1">
    <property type="entry name" value="UDP-N-ACETYLGLUCOSAMINE--PEPTIDE N-ACETYLGLUCOSAMINYLTRANSFERASE SPINDLY-RELATED"/>
    <property type="match status" value="1"/>
</dbReference>
<dbReference type="EMBL" id="JARRAG010000002">
    <property type="protein sequence ID" value="MDG3007755.1"/>
    <property type="molecule type" value="Genomic_DNA"/>
</dbReference>
<dbReference type="Proteomes" id="UP001216907">
    <property type="component" value="Unassembled WGS sequence"/>
</dbReference>